<dbReference type="EMBL" id="CP035042">
    <property type="protein sequence ID" value="QHC48643.1"/>
    <property type="molecule type" value="Genomic_DNA"/>
</dbReference>
<protein>
    <recommendedName>
        <fullName evidence="3">Glycosyltransferase 2-like domain-containing protein</fullName>
    </recommendedName>
</protein>
<dbReference type="RefSeq" id="WP_159548519.1">
    <property type="nucleotide sequence ID" value="NZ_CP035042.1"/>
</dbReference>
<organism evidence="1 2">
    <name type="scientific">Billgrantia tianxiuensis</name>
    <dbReference type="NCBI Taxonomy" id="2497861"/>
    <lineage>
        <taxon>Bacteria</taxon>
        <taxon>Pseudomonadati</taxon>
        <taxon>Pseudomonadota</taxon>
        <taxon>Gammaproteobacteria</taxon>
        <taxon>Oceanospirillales</taxon>
        <taxon>Halomonadaceae</taxon>
        <taxon>Billgrantia</taxon>
    </lineage>
</organism>
<dbReference type="SUPFAM" id="SSF53448">
    <property type="entry name" value="Nucleotide-diphospho-sugar transferases"/>
    <property type="match status" value="1"/>
</dbReference>
<dbReference type="InterPro" id="IPR029044">
    <property type="entry name" value="Nucleotide-diphossugar_trans"/>
</dbReference>
<accession>A0A6I6SPX8</accession>
<keyword evidence="2" id="KW-1185">Reference proteome</keyword>
<evidence type="ECO:0000313" key="1">
    <source>
        <dbReference type="EMBL" id="QHC48643.1"/>
    </source>
</evidence>
<dbReference type="Proteomes" id="UP000464013">
    <property type="component" value="Chromosome"/>
</dbReference>
<dbReference type="OrthoDB" id="9069044at2"/>
<proteinExistence type="predicted"/>
<name>A0A6I6SPX8_9GAMM</name>
<sequence>MPLSSVILDARSAGAKLPRNLIAFEKAAKRWQGSYELLLVDDTGDRRLPALAQRYRAVLLSCGSTPLGGRLNAAVSASRGELLLFPGLGDRRAVNWLSHRLVEVEPSGQWDAAVLPVRRHGWLRRWWLLQRPSPLDTFWVVRAWFERIGGFDPQLGSDALPDLLERLRACQARVSIETA</sequence>
<gene>
    <name evidence="1" type="ORF">EKK97_02170</name>
</gene>
<dbReference type="KEGG" id="htx:EKK97_02170"/>
<evidence type="ECO:0000313" key="2">
    <source>
        <dbReference type="Proteomes" id="UP000464013"/>
    </source>
</evidence>
<reference evidence="1 2" key="1">
    <citation type="submission" date="2019-01" db="EMBL/GenBank/DDBJ databases">
        <title>Complete genome of a denitifying bacterium Halomons sp. BC-M4-5.</title>
        <authorList>
            <person name="Wang L."/>
            <person name="Shao Z."/>
        </authorList>
    </citation>
    <scope>NUCLEOTIDE SEQUENCE [LARGE SCALE GENOMIC DNA]</scope>
    <source>
        <strain evidence="1 2">BC-M4-5</strain>
    </source>
</reference>
<dbReference type="AlphaFoldDB" id="A0A6I6SPX8"/>
<evidence type="ECO:0008006" key="3">
    <source>
        <dbReference type="Google" id="ProtNLM"/>
    </source>
</evidence>